<dbReference type="SUPFAM" id="SSF141571">
    <property type="entry name" value="Pentapeptide repeat-like"/>
    <property type="match status" value="1"/>
</dbReference>
<dbReference type="InterPro" id="IPR052949">
    <property type="entry name" value="PA_immunity-related"/>
</dbReference>
<reference evidence="1 2" key="1">
    <citation type="submission" date="2018-05" db="EMBL/GenBank/DDBJ databases">
        <title>Streptomyces venezuelae.</title>
        <authorList>
            <person name="Kim W."/>
            <person name="Lee N."/>
            <person name="Cho B.-K."/>
        </authorList>
    </citation>
    <scope>NUCLEOTIDE SEQUENCE [LARGE SCALE GENOMIC DNA]</scope>
    <source>
        <strain evidence="1 2">ATCC 21782</strain>
    </source>
</reference>
<dbReference type="InterPro" id="IPR001646">
    <property type="entry name" value="5peptide_repeat"/>
</dbReference>
<evidence type="ECO:0000313" key="1">
    <source>
        <dbReference type="EMBL" id="QES47656.1"/>
    </source>
</evidence>
<protein>
    <submittedName>
        <fullName evidence="1">Pentapeptide repeat-containing protein</fullName>
    </submittedName>
</protein>
<dbReference type="PANTHER" id="PTHR42999">
    <property type="entry name" value="ANTIBIOTIC RESISTANCE PROTEIN MCBG"/>
    <property type="match status" value="1"/>
</dbReference>
<evidence type="ECO:0000313" key="2">
    <source>
        <dbReference type="Proteomes" id="UP000325211"/>
    </source>
</evidence>
<dbReference type="PANTHER" id="PTHR42999:SF1">
    <property type="entry name" value="PENTAPEPTIDE REPEAT-CONTAINING PROTEIN"/>
    <property type="match status" value="1"/>
</dbReference>
<dbReference type="Pfam" id="PF13599">
    <property type="entry name" value="Pentapeptide_4"/>
    <property type="match status" value="1"/>
</dbReference>
<name>A0A5P2CXM5_STRVZ</name>
<gene>
    <name evidence="1" type="ORF">DEJ50_07315</name>
</gene>
<dbReference type="Proteomes" id="UP000325211">
    <property type="component" value="Chromosome"/>
</dbReference>
<dbReference type="AlphaFoldDB" id="A0A5P2CXM5"/>
<organism evidence="1 2">
    <name type="scientific">Streptomyces venezuelae</name>
    <dbReference type="NCBI Taxonomy" id="54571"/>
    <lineage>
        <taxon>Bacteria</taxon>
        <taxon>Bacillati</taxon>
        <taxon>Actinomycetota</taxon>
        <taxon>Actinomycetes</taxon>
        <taxon>Kitasatosporales</taxon>
        <taxon>Streptomycetaceae</taxon>
        <taxon>Streptomyces</taxon>
    </lineage>
</organism>
<sequence length="223" mass="24620">MPSVTAVRPRNPQAPRNRITFRPARMPDDALVEDAMIRGVEYNGDVFVGHAVELAEAEQVRFENARFTGMNTRQVVFSDATFQTCDFATVRAQDTSLVRAEVFASRITGASWSKSHFHDVRFENSRADLSLWRHSKFKAVTFEGCNLTGADFQFAELRDVQFRSCDLTGAQFANVQVQRLRFEDCTLVDVGGAASLKGAAVQGPGGMELAVALARDAGIRLEP</sequence>
<dbReference type="EMBL" id="CP029190">
    <property type="protein sequence ID" value="QES47656.1"/>
    <property type="molecule type" value="Genomic_DNA"/>
</dbReference>
<dbReference type="Gene3D" id="2.160.20.80">
    <property type="entry name" value="E3 ubiquitin-protein ligase SopA"/>
    <property type="match status" value="1"/>
</dbReference>
<dbReference type="OrthoDB" id="4775025at2"/>
<proteinExistence type="predicted"/>
<accession>A0A5P2CXM5</accession>